<sequence length="191" mass="20311">MRSVALYGTKDPRAGLVLANRAAASALTRSSVGTGLATLHVGEAQAMLGNRHECQRALGEADEHLSRVRADDPAAALLCPTTPGRLAGSCYLHLGQPAKAEPILNATHQLLRQAKKSTAIVLGNLSLASIRQRHIDDATTYLHQAIDVLEQTRGGGGLNIAFTAARELRPWREHAPVADVSDRLMALMTTA</sequence>
<organism evidence="1 2">
    <name type="scientific">Catellatospora chokoriensis</name>
    <dbReference type="NCBI Taxonomy" id="310353"/>
    <lineage>
        <taxon>Bacteria</taxon>
        <taxon>Bacillati</taxon>
        <taxon>Actinomycetota</taxon>
        <taxon>Actinomycetes</taxon>
        <taxon>Micromonosporales</taxon>
        <taxon>Micromonosporaceae</taxon>
        <taxon>Catellatospora</taxon>
    </lineage>
</organism>
<name>A0A8J3K6R7_9ACTN</name>
<protein>
    <recommendedName>
        <fullName evidence="3">MalT-like TPR region domain-containing protein</fullName>
    </recommendedName>
</protein>
<dbReference type="InterPro" id="IPR011990">
    <property type="entry name" value="TPR-like_helical_dom_sf"/>
</dbReference>
<proteinExistence type="predicted"/>
<dbReference type="Proteomes" id="UP000619293">
    <property type="component" value="Unassembled WGS sequence"/>
</dbReference>
<dbReference type="Gene3D" id="1.25.40.10">
    <property type="entry name" value="Tetratricopeptide repeat domain"/>
    <property type="match status" value="1"/>
</dbReference>
<evidence type="ECO:0000313" key="1">
    <source>
        <dbReference type="EMBL" id="GIF90499.1"/>
    </source>
</evidence>
<dbReference type="SUPFAM" id="SSF48452">
    <property type="entry name" value="TPR-like"/>
    <property type="match status" value="1"/>
</dbReference>
<reference evidence="1 2" key="1">
    <citation type="submission" date="2021-01" db="EMBL/GenBank/DDBJ databases">
        <title>Whole genome shotgun sequence of Catellatospora chokoriensis NBRC 107358.</title>
        <authorList>
            <person name="Komaki H."/>
            <person name="Tamura T."/>
        </authorList>
    </citation>
    <scope>NUCLEOTIDE SEQUENCE [LARGE SCALE GENOMIC DNA]</scope>
    <source>
        <strain evidence="1 2">NBRC 107358</strain>
    </source>
</reference>
<gene>
    <name evidence="1" type="ORF">Cch02nite_39430</name>
</gene>
<dbReference type="EMBL" id="BONG01000023">
    <property type="protein sequence ID" value="GIF90499.1"/>
    <property type="molecule type" value="Genomic_DNA"/>
</dbReference>
<accession>A0A8J3K6R7</accession>
<dbReference type="AlphaFoldDB" id="A0A8J3K6R7"/>
<evidence type="ECO:0000313" key="2">
    <source>
        <dbReference type="Proteomes" id="UP000619293"/>
    </source>
</evidence>
<evidence type="ECO:0008006" key="3">
    <source>
        <dbReference type="Google" id="ProtNLM"/>
    </source>
</evidence>
<keyword evidence="2" id="KW-1185">Reference proteome</keyword>
<comment type="caution">
    <text evidence="1">The sequence shown here is derived from an EMBL/GenBank/DDBJ whole genome shotgun (WGS) entry which is preliminary data.</text>
</comment>